<accession>A0A6P4FB12</accession>
<protein>
    <submittedName>
        <fullName evidence="4">Uncharacterized protein LOC108049579</fullName>
    </submittedName>
</protein>
<dbReference type="EnsemblMetazoa" id="XM_017130800.2">
    <property type="protein sequence ID" value="XP_016986289.1"/>
    <property type="gene ID" value="LOC108049579"/>
</dbReference>
<reference evidence="3" key="1">
    <citation type="journal article" date="2021" name="Elife">
        <title>Highly contiguous assemblies of 101 drosophilid genomes.</title>
        <authorList>
            <person name="Kim B.Y."/>
            <person name="Wang J.R."/>
            <person name="Miller D.E."/>
            <person name="Barmina O."/>
            <person name="Delaney E."/>
            <person name="Thompson A."/>
            <person name="Comeault A.A."/>
            <person name="Peede D."/>
            <person name="D'Agostino E.R."/>
            <person name="Pelaez J."/>
            <person name="Aguilar J.M."/>
            <person name="Haji D."/>
            <person name="Matsunaga T."/>
            <person name="Armstrong E.E."/>
            <person name="Zych M."/>
            <person name="Ogawa Y."/>
            <person name="Stamenkovic-Radak M."/>
            <person name="Jelic M."/>
            <person name="Veselinovic M.S."/>
            <person name="Tanaskovic M."/>
            <person name="Eric P."/>
            <person name="Gao J.J."/>
            <person name="Katoh T.K."/>
            <person name="Toda M.J."/>
            <person name="Watabe H."/>
            <person name="Watada M."/>
            <person name="Davis J.S."/>
            <person name="Moyle L.C."/>
            <person name="Manoli G."/>
            <person name="Bertolini E."/>
            <person name="Kostal V."/>
            <person name="Hawley R.S."/>
            <person name="Takahashi A."/>
            <person name="Jones C.D."/>
            <person name="Price D.K."/>
            <person name="Whiteman N."/>
            <person name="Kopp A."/>
            <person name="Matute D.R."/>
            <person name="Petrov D.A."/>
        </authorList>
    </citation>
    <scope>NUCLEOTIDE SEQUENCE [LARGE SCALE GENOMIC DNA]</scope>
</reference>
<feature type="signal peptide" evidence="1">
    <location>
        <begin position="1"/>
        <end position="18"/>
    </location>
</feature>
<proteinExistence type="predicted"/>
<name>A0A6P4FB12_DRORH</name>
<keyword evidence="3" id="KW-1185">Reference proteome</keyword>
<reference evidence="4" key="2">
    <citation type="submission" date="2025-04" db="UniProtKB">
        <authorList>
            <consortium name="RefSeq"/>
        </authorList>
    </citation>
    <scope>IDENTIFICATION</scope>
</reference>
<evidence type="ECO:0000313" key="2">
    <source>
        <dbReference type="EnsemblMetazoa" id="XP_016986289.1"/>
    </source>
</evidence>
<dbReference type="GeneID" id="108049579"/>
<keyword evidence="1" id="KW-0732">Signal</keyword>
<sequence>MNWLALGLLLLSVSFTMALEENTPYICDGKDDRVCDQFRCMCRRRSTTRSDLYYPTTTYDEF</sequence>
<feature type="chain" id="PRO_5028207607" evidence="1">
    <location>
        <begin position="19"/>
        <end position="62"/>
    </location>
</feature>
<dbReference type="RefSeq" id="XP_016986289.1">
    <property type="nucleotide sequence ID" value="XM_017130800.1"/>
</dbReference>
<evidence type="ECO:0000313" key="4">
    <source>
        <dbReference type="RefSeq" id="XP_016986289.1"/>
    </source>
</evidence>
<organism evidence="4">
    <name type="scientific">Drosophila rhopaloa</name>
    <name type="common">Fruit fly</name>
    <dbReference type="NCBI Taxonomy" id="1041015"/>
    <lineage>
        <taxon>Eukaryota</taxon>
        <taxon>Metazoa</taxon>
        <taxon>Ecdysozoa</taxon>
        <taxon>Arthropoda</taxon>
        <taxon>Hexapoda</taxon>
        <taxon>Insecta</taxon>
        <taxon>Pterygota</taxon>
        <taxon>Neoptera</taxon>
        <taxon>Endopterygota</taxon>
        <taxon>Diptera</taxon>
        <taxon>Brachycera</taxon>
        <taxon>Muscomorpha</taxon>
        <taxon>Ephydroidea</taxon>
        <taxon>Drosophilidae</taxon>
        <taxon>Drosophila</taxon>
        <taxon>Sophophora</taxon>
    </lineage>
</organism>
<dbReference type="AlphaFoldDB" id="A0A6P4FB12"/>
<evidence type="ECO:0000256" key="1">
    <source>
        <dbReference type="SAM" id="SignalP"/>
    </source>
</evidence>
<evidence type="ECO:0000313" key="3">
    <source>
        <dbReference type="Proteomes" id="UP001652680"/>
    </source>
</evidence>
<reference evidence="2" key="3">
    <citation type="submission" date="2025-05" db="UniProtKB">
        <authorList>
            <consortium name="EnsemblMetazoa"/>
        </authorList>
    </citation>
    <scope>IDENTIFICATION</scope>
</reference>
<dbReference type="Proteomes" id="UP001652680">
    <property type="component" value="Unassembled WGS sequence"/>
</dbReference>
<gene>
    <name evidence="4" type="primary">LOC108049579</name>
    <name evidence="2" type="synonym">108049579</name>
</gene>